<comment type="subcellular location">
    <subcellularLocation>
        <location evidence="1">Membrane</location>
        <topology evidence="1">Single-pass membrane protein</topology>
    </subcellularLocation>
</comment>
<evidence type="ECO:0000256" key="4">
    <source>
        <dbReference type="ARBA" id="ARBA00023136"/>
    </source>
</evidence>
<feature type="region of interest" description="Disordered" evidence="5">
    <location>
        <begin position="223"/>
        <end position="297"/>
    </location>
</feature>
<keyword evidence="3 6" id="KW-1133">Transmembrane helix</keyword>
<comment type="caution">
    <text evidence="8">The sequence shown here is derived from an EMBL/GenBank/DDBJ whole genome shotgun (WGS) entry which is preliminary data.</text>
</comment>
<dbReference type="GO" id="GO:0071944">
    <property type="term" value="C:cell periphery"/>
    <property type="evidence" value="ECO:0007669"/>
    <property type="project" value="UniProtKB-ARBA"/>
</dbReference>
<evidence type="ECO:0008006" key="10">
    <source>
        <dbReference type="Google" id="ProtNLM"/>
    </source>
</evidence>
<protein>
    <recommendedName>
        <fullName evidence="10">Extracellular membrane protein CFEM domain-containing protein</fullName>
    </recommendedName>
</protein>
<evidence type="ECO:0000313" key="9">
    <source>
        <dbReference type="Proteomes" id="UP000722485"/>
    </source>
</evidence>
<feature type="chain" id="PRO_5040215648" description="Extracellular membrane protein CFEM domain-containing protein" evidence="7">
    <location>
        <begin position="23"/>
        <end position="343"/>
    </location>
</feature>
<dbReference type="InterPro" id="IPR051694">
    <property type="entry name" value="Immunoregulatory_rcpt-like"/>
</dbReference>
<keyword evidence="2 6" id="KW-0812">Transmembrane</keyword>
<dbReference type="AlphaFoldDB" id="A0A9P5H9M7"/>
<name>A0A9P5H9M7_9HYPO</name>
<dbReference type="PANTHER" id="PTHR15549">
    <property type="entry name" value="PAIRED IMMUNOGLOBULIN-LIKE TYPE 2 RECEPTOR"/>
    <property type="match status" value="1"/>
</dbReference>
<dbReference type="Proteomes" id="UP000722485">
    <property type="component" value="Unassembled WGS sequence"/>
</dbReference>
<gene>
    <name evidence="8" type="ORF">G7Z17_g9233</name>
</gene>
<evidence type="ECO:0000313" key="8">
    <source>
        <dbReference type="EMBL" id="KAF7545368.1"/>
    </source>
</evidence>
<reference evidence="8" key="1">
    <citation type="submission" date="2020-03" db="EMBL/GenBank/DDBJ databases">
        <title>Draft Genome Sequence of Cylindrodendrum hubeiense.</title>
        <authorList>
            <person name="Buettner E."/>
            <person name="Kellner H."/>
        </authorList>
    </citation>
    <scope>NUCLEOTIDE SEQUENCE</scope>
    <source>
        <strain evidence="8">IHI 201604</strain>
    </source>
</reference>
<feature type="compositionally biased region" description="Low complexity" evidence="5">
    <location>
        <begin position="323"/>
        <end position="343"/>
    </location>
</feature>
<keyword evidence="7" id="KW-0732">Signal</keyword>
<feature type="region of interest" description="Disordered" evidence="5">
    <location>
        <begin position="120"/>
        <end position="148"/>
    </location>
</feature>
<evidence type="ECO:0000256" key="2">
    <source>
        <dbReference type="ARBA" id="ARBA00022692"/>
    </source>
</evidence>
<proteinExistence type="predicted"/>
<feature type="compositionally biased region" description="Low complexity" evidence="5">
    <location>
        <begin position="120"/>
        <end position="142"/>
    </location>
</feature>
<feature type="transmembrane region" description="Helical" evidence="6">
    <location>
        <begin position="194"/>
        <end position="216"/>
    </location>
</feature>
<feature type="region of interest" description="Disordered" evidence="5">
    <location>
        <begin position="322"/>
        <end position="343"/>
    </location>
</feature>
<evidence type="ECO:0000256" key="3">
    <source>
        <dbReference type="ARBA" id="ARBA00022989"/>
    </source>
</evidence>
<evidence type="ECO:0000256" key="6">
    <source>
        <dbReference type="SAM" id="Phobius"/>
    </source>
</evidence>
<keyword evidence="9" id="KW-1185">Reference proteome</keyword>
<feature type="signal peptide" evidence="7">
    <location>
        <begin position="1"/>
        <end position="22"/>
    </location>
</feature>
<keyword evidence="4 6" id="KW-0472">Membrane</keyword>
<evidence type="ECO:0000256" key="5">
    <source>
        <dbReference type="SAM" id="MobiDB-lite"/>
    </source>
</evidence>
<feature type="compositionally biased region" description="Polar residues" evidence="5">
    <location>
        <begin position="268"/>
        <end position="280"/>
    </location>
</feature>
<evidence type="ECO:0000256" key="7">
    <source>
        <dbReference type="SAM" id="SignalP"/>
    </source>
</evidence>
<evidence type="ECO:0000256" key="1">
    <source>
        <dbReference type="ARBA" id="ARBA00004167"/>
    </source>
</evidence>
<organism evidence="8 9">
    <name type="scientific">Cylindrodendrum hubeiense</name>
    <dbReference type="NCBI Taxonomy" id="595255"/>
    <lineage>
        <taxon>Eukaryota</taxon>
        <taxon>Fungi</taxon>
        <taxon>Dikarya</taxon>
        <taxon>Ascomycota</taxon>
        <taxon>Pezizomycotina</taxon>
        <taxon>Sordariomycetes</taxon>
        <taxon>Hypocreomycetidae</taxon>
        <taxon>Hypocreales</taxon>
        <taxon>Nectriaceae</taxon>
        <taxon>Cylindrodendrum</taxon>
    </lineage>
</organism>
<feature type="region of interest" description="Disordered" evidence="5">
    <location>
        <begin position="165"/>
        <end position="186"/>
    </location>
</feature>
<dbReference type="EMBL" id="JAANBB010000257">
    <property type="protein sequence ID" value="KAF7545368.1"/>
    <property type="molecule type" value="Genomic_DNA"/>
</dbReference>
<dbReference type="GO" id="GO:0016020">
    <property type="term" value="C:membrane"/>
    <property type="evidence" value="ECO:0007669"/>
    <property type="project" value="UniProtKB-SubCell"/>
</dbReference>
<dbReference type="PANTHER" id="PTHR15549:SF30">
    <property type="entry name" value="MID2 DOMAIN-CONTAINING PROTEIN"/>
    <property type="match status" value="1"/>
</dbReference>
<dbReference type="OrthoDB" id="5311469at2759"/>
<sequence length="343" mass="35504">MAPRSLWSSLPLVLLAPWHALAASNDFSFYPENSQDCLYKAADKAACSGDTNEELNKCLCENTTGFVTYAAQCLGTNDPDDVDTVYTTMSGACDTSTTPIGVTEEGFKAAAAQGESSSTAASASATASEPASATNSASESATDVATTTASKSVYVTTTSGGKTVTVTATNTNESNTDGDNDSDDKKGLSTPVTIGIGVGSAVVGAALVGGLALFLLRRRRKGGEESHPMLPDTNQHQHQGSAPPYAPGVGYNDNKPAWVPGYTPSPDPSQKSWNTSTQYTGAYAPPGHVPSLPQQQGLAPGHVFEMEGSVATEAVEMPGSVMQGGHPIQQHGHPGQHQGWHQQ</sequence>
<accession>A0A9P5H9M7</accession>